<dbReference type="SUPFAM" id="SSF57850">
    <property type="entry name" value="RING/U-box"/>
    <property type="match status" value="1"/>
</dbReference>
<accession>A0ABD0U4L9</accession>
<feature type="domain" description="RING-type" evidence="3">
    <location>
        <begin position="75"/>
        <end position="122"/>
    </location>
</feature>
<evidence type="ECO:0000259" key="3">
    <source>
        <dbReference type="PROSITE" id="PS50089"/>
    </source>
</evidence>
<protein>
    <recommendedName>
        <fullName evidence="3">RING-type domain-containing protein</fullName>
    </recommendedName>
</protein>
<dbReference type="InterPro" id="IPR001841">
    <property type="entry name" value="Znf_RING"/>
</dbReference>
<keyword evidence="1" id="KW-0863">Zinc-finger</keyword>
<organism evidence="4 5">
    <name type="scientific">Dendrobium thyrsiflorum</name>
    <name type="common">Pinecone-like raceme dendrobium</name>
    <name type="synonym">Orchid</name>
    <dbReference type="NCBI Taxonomy" id="117978"/>
    <lineage>
        <taxon>Eukaryota</taxon>
        <taxon>Viridiplantae</taxon>
        <taxon>Streptophyta</taxon>
        <taxon>Embryophyta</taxon>
        <taxon>Tracheophyta</taxon>
        <taxon>Spermatophyta</taxon>
        <taxon>Magnoliopsida</taxon>
        <taxon>Liliopsida</taxon>
        <taxon>Asparagales</taxon>
        <taxon>Orchidaceae</taxon>
        <taxon>Epidendroideae</taxon>
        <taxon>Malaxideae</taxon>
        <taxon>Dendrobiinae</taxon>
        <taxon>Dendrobium</taxon>
    </lineage>
</organism>
<sequence>MIYAIVIFIIILLLMITTITYIVYLLWNYSIVAPLLQPEHNAETGIGNATLRTWPKLTYVEAKSLDRRTVDATCCSVCLVDYEEEGEEEDKALRLLQECGHLFHAACVDPWLRRRRTCPVCRSLVVNGAIQMPSAELISIEIERS</sequence>
<dbReference type="GO" id="GO:0008270">
    <property type="term" value="F:zinc ion binding"/>
    <property type="evidence" value="ECO:0007669"/>
    <property type="project" value="UniProtKB-KW"/>
</dbReference>
<keyword evidence="2" id="KW-1133">Transmembrane helix</keyword>
<comment type="caution">
    <text evidence="4">The sequence shown here is derived from an EMBL/GenBank/DDBJ whole genome shotgun (WGS) entry which is preliminary data.</text>
</comment>
<evidence type="ECO:0000313" key="4">
    <source>
        <dbReference type="EMBL" id="KAL0907178.1"/>
    </source>
</evidence>
<dbReference type="EMBL" id="JANQDX010000018">
    <property type="protein sequence ID" value="KAL0907178.1"/>
    <property type="molecule type" value="Genomic_DNA"/>
</dbReference>
<dbReference type="PANTHER" id="PTHR46719">
    <property type="entry name" value="TRANSCRIPTION FACTOR C2H2 FAMILY-RELATED"/>
    <property type="match status" value="1"/>
</dbReference>
<keyword evidence="2" id="KW-0472">Membrane</keyword>
<proteinExistence type="predicted"/>
<dbReference type="SMART" id="SM00184">
    <property type="entry name" value="RING"/>
    <property type="match status" value="1"/>
</dbReference>
<gene>
    <name evidence="4" type="ORF">M5K25_025726</name>
</gene>
<evidence type="ECO:0000256" key="2">
    <source>
        <dbReference type="SAM" id="Phobius"/>
    </source>
</evidence>
<feature type="transmembrane region" description="Helical" evidence="2">
    <location>
        <begin position="6"/>
        <end position="27"/>
    </location>
</feature>
<evidence type="ECO:0000313" key="5">
    <source>
        <dbReference type="Proteomes" id="UP001552299"/>
    </source>
</evidence>
<dbReference type="AlphaFoldDB" id="A0ABD0U4L9"/>
<name>A0ABD0U4L9_DENTH</name>
<evidence type="ECO:0000256" key="1">
    <source>
        <dbReference type="PROSITE-ProRule" id="PRU00175"/>
    </source>
</evidence>
<dbReference type="PANTHER" id="PTHR46719:SF7">
    <property type="entry name" value="RING-H2 FINGER PROTEIN ATL71-RELATED"/>
    <property type="match status" value="1"/>
</dbReference>
<dbReference type="Pfam" id="PF13639">
    <property type="entry name" value="zf-RING_2"/>
    <property type="match status" value="1"/>
</dbReference>
<dbReference type="Proteomes" id="UP001552299">
    <property type="component" value="Unassembled WGS sequence"/>
</dbReference>
<keyword evidence="1" id="KW-0479">Metal-binding</keyword>
<dbReference type="Gene3D" id="3.30.40.10">
    <property type="entry name" value="Zinc/RING finger domain, C3HC4 (zinc finger)"/>
    <property type="match status" value="1"/>
</dbReference>
<dbReference type="InterPro" id="IPR045899">
    <property type="entry name" value="ATL71-like"/>
</dbReference>
<keyword evidence="2" id="KW-0812">Transmembrane</keyword>
<reference evidence="4 5" key="1">
    <citation type="journal article" date="2024" name="Plant Biotechnol. J.">
        <title>Dendrobium thyrsiflorum genome and its molecular insights into genes involved in important horticultural traits.</title>
        <authorList>
            <person name="Chen B."/>
            <person name="Wang J.Y."/>
            <person name="Zheng P.J."/>
            <person name="Li K.L."/>
            <person name="Liang Y.M."/>
            <person name="Chen X.F."/>
            <person name="Zhang C."/>
            <person name="Zhao X."/>
            <person name="He X."/>
            <person name="Zhang G.Q."/>
            <person name="Liu Z.J."/>
            <person name="Xu Q."/>
        </authorList>
    </citation>
    <scope>NUCLEOTIDE SEQUENCE [LARGE SCALE GENOMIC DNA]</scope>
    <source>
        <strain evidence="4">GZMU011</strain>
    </source>
</reference>
<dbReference type="PROSITE" id="PS50089">
    <property type="entry name" value="ZF_RING_2"/>
    <property type="match status" value="1"/>
</dbReference>
<keyword evidence="5" id="KW-1185">Reference proteome</keyword>
<keyword evidence="1" id="KW-0862">Zinc</keyword>
<dbReference type="InterPro" id="IPR013083">
    <property type="entry name" value="Znf_RING/FYVE/PHD"/>
</dbReference>